<gene>
    <name evidence="2" type="ORF">HCR03_12005</name>
</gene>
<evidence type="ECO:0008006" key="4">
    <source>
        <dbReference type="Google" id="ProtNLM"/>
    </source>
</evidence>
<feature type="chain" id="PRO_5028825781" description="Peptidase C-terminal archaeal/bacterial domain-containing protein" evidence="1">
    <location>
        <begin position="24"/>
        <end position="382"/>
    </location>
</feature>
<name>A0A7G8T780_9FIRM</name>
<dbReference type="EMBL" id="CP060286">
    <property type="protein sequence ID" value="QNK39471.1"/>
    <property type="molecule type" value="Genomic_DNA"/>
</dbReference>
<organism evidence="2 3">
    <name type="scientific">Caproicibacter fermentans</name>
    <dbReference type="NCBI Taxonomy" id="2576756"/>
    <lineage>
        <taxon>Bacteria</taxon>
        <taxon>Bacillati</taxon>
        <taxon>Bacillota</taxon>
        <taxon>Clostridia</taxon>
        <taxon>Eubacteriales</taxon>
        <taxon>Acutalibacteraceae</taxon>
        <taxon>Caproicibacter</taxon>
    </lineage>
</organism>
<protein>
    <recommendedName>
        <fullName evidence="4">Peptidase C-terminal archaeal/bacterial domain-containing protein</fullName>
    </recommendedName>
</protein>
<keyword evidence="1" id="KW-0732">Signal</keyword>
<accession>A0A7G8T780</accession>
<dbReference type="AlphaFoldDB" id="A0A7G8T780"/>
<dbReference type="KEGG" id="cfem:HCR03_12005"/>
<evidence type="ECO:0000313" key="3">
    <source>
        <dbReference type="Proteomes" id="UP000515909"/>
    </source>
</evidence>
<evidence type="ECO:0000256" key="1">
    <source>
        <dbReference type="SAM" id="SignalP"/>
    </source>
</evidence>
<feature type="signal peptide" evidence="1">
    <location>
        <begin position="1"/>
        <end position="23"/>
    </location>
</feature>
<dbReference type="Proteomes" id="UP000515909">
    <property type="component" value="Chromosome"/>
</dbReference>
<proteinExistence type="predicted"/>
<dbReference type="RefSeq" id="WP_187034393.1">
    <property type="nucleotide sequence ID" value="NZ_CP060286.1"/>
</dbReference>
<evidence type="ECO:0000313" key="2">
    <source>
        <dbReference type="EMBL" id="QNK39471.1"/>
    </source>
</evidence>
<sequence>MKKLVCMTVSCMFILFSATGAFAQTMSTVQTEDSGQQVSNVLHVQKHENSDGISKLTVDTSKSIKLTDTKRSNGEMATNSIYTFTDPVFNTTGTLTSSNTYDLYLFSTTQDRSAFLKINSDNINYIAMVCTVSNGTAYPTNFYTSANAGAYFTTSLPAGSYALYVFSNDGSIGDSYTLMWNGSNPANFTRIIKMNDNLTSCYLYYSNLKTIYLDGEDLASTAGWQRVFSLTTDSGYIYEEQNITDPVITGMSLGSYETVVHPTTTDNRTPKYTIPNALFISIGPGSKWQKYTSVYQNGGPLQSDPYDVRGLQTPRDIDSTDVSQYYYDYQDHDKHYHCFCLVYDLDKNSFLDFCSTLNGFYSSQSTANHEEVKTMSITETLF</sequence>
<reference evidence="2 3" key="1">
    <citation type="submission" date="2020-08" db="EMBL/GenBank/DDBJ databases">
        <title>The isolate Caproiciproducens sp. 7D4C2 produces n-caproate at mildly acidic conditions from hexoses: genome and rBOX comparison with related strains and chain-elongating bacteria.</title>
        <authorList>
            <person name="Esquivel-Elizondo S."/>
            <person name="Bagci C."/>
            <person name="Temovska M."/>
            <person name="Jeon B.S."/>
            <person name="Bessarab I."/>
            <person name="Williams R.B.H."/>
            <person name="Huson D.H."/>
            <person name="Angenent L.T."/>
        </authorList>
    </citation>
    <scope>NUCLEOTIDE SEQUENCE [LARGE SCALE GENOMIC DNA]</scope>
    <source>
        <strain evidence="2 3">7D4C2</strain>
    </source>
</reference>